<proteinExistence type="predicted"/>
<sequence length="498" mass="54114">MKRILALCAGVAVAVMSPVRAATPVDFAPLSSLIEQTKAATGLPSGTAVVVVKGGKVIHEGYYGLADIGTGTPVTADTVFYIASATKPFFALNALQKQGAGELDMAMSLQQMFPQTRFDGLDAEAITVRDLLTHTAGVDNTALVWATAFSGVHDSASRRALVAGTQRDPDAAHGTFRYTNLGYNLLSIWMDQHNGLPWQDQLQRTLFEPLGMRHTSTRISTAEAAGWPMAAPYSLASAQPTTPLYLRKADDTMQAAGGMVATAPDLARFLIAQLPGEGNIALAREIITRSQQRQVALDSSYLDFARDGYAWGWYTGQYKGHPLLHHFGGFAGFHAHLSFMPDQNIALVVLNNEDVLGAPLTNLIADHVYGLLLHEPGITSSSAARFLALQAKAAQMQANVSRQREAIQSRPWRRSLPRDHFVGRYVHPLLGEMRVEAAGEQALRLRWGRLDAVASAGEQMDQGRVEFVPGWGSWLTFQAGEGQVRSLTFETLTFQRMP</sequence>
<evidence type="ECO:0000313" key="4">
    <source>
        <dbReference type="Proteomes" id="UP000274786"/>
    </source>
</evidence>
<name>A0A498C240_9GAMM</name>
<dbReference type="SUPFAM" id="SSF56601">
    <property type="entry name" value="beta-lactamase/transpeptidase-like"/>
    <property type="match status" value="1"/>
</dbReference>
<evidence type="ECO:0000313" key="3">
    <source>
        <dbReference type="EMBL" id="RLK49994.1"/>
    </source>
</evidence>
<keyword evidence="1" id="KW-0732">Signal</keyword>
<dbReference type="Pfam" id="PF00144">
    <property type="entry name" value="Beta-lactamase"/>
    <property type="match status" value="1"/>
</dbReference>
<evidence type="ECO:0000259" key="2">
    <source>
        <dbReference type="Pfam" id="PF00144"/>
    </source>
</evidence>
<accession>A0A498C240</accession>
<dbReference type="RefSeq" id="WP_121043264.1">
    <property type="nucleotide sequence ID" value="NZ_RCDC01000007.1"/>
</dbReference>
<dbReference type="EMBL" id="RCDC01000007">
    <property type="protein sequence ID" value="RLK49994.1"/>
    <property type="molecule type" value="Genomic_DNA"/>
</dbReference>
<feature type="domain" description="Beta-lactamase-related" evidence="2">
    <location>
        <begin position="35"/>
        <end position="355"/>
    </location>
</feature>
<dbReference type="PANTHER" id="PTHR46825:SF9">
    <property type="entry name" value="BETA-LACTAMASE-RELATED DOMAIN-CONTAINING PROTEIN"/>
    <property type="match status" value="1"/>
</dbReference>
<evidence type="ECO:0000256" key="1">
    <source>
        <dbReference type="SAM" id="SignalP"/>
    </source>
</evidence>
<gene>
    <name evidence="3" type="ORF">BCL79_3484</name>
</gene>
<reference evidence="3 4" key="1">
    <citation type="submission" date="2018-10" db="EMBL/GenBank/DDBJ databases">
        <title>Comparative analysis of microorganisms from saline springs in Andes Mountain Range, Colombia.</title>
        <authorList>
            <person name="Rubin E."/>
        </authorList>
    </citation>
    <scope>NUCLEOTIDE SEQUENCE [LARGE SCALE GENOMIC DNA]</scope>
    <source>
        <strain evidence="3 4">USBA GBX 843</strain>
    </source>
</reference>
<dbReference type="InterPro" id="IPR050491">
    <property type="entry name" value="AmpC-like"/>
</dbReference>
<feature type="signal peptide" evidence="1">
    <location>
        <begin position="1"/>
        <end position="21"/>
    </location>
</feature>
<organism evidence="3 4">
    <name type="scientific">Stenotrophomonas rhizophila</name>
    <dbReference type="NCBI Taxonomy" id="216778"/>
    <lineage>
        <taxon>Bacteria</taxon>
        <taxon>Pseudomonadati</taxon>
        <taxon>Pseudomonadota</taxon>
        <taxon>Gammaproteobacteria</taxon>
        <taxon>Lysobacterales</taxon>
        <taxon>Lysobacteraceae</taxon>
        <taxon>Stenotrophomonas</taxon>
    </lineage>
</organism>
<dbReference type="PANTHER" id="PTHR46825">
    <property type="entry name" value="D-ALANYL-D-ALANINE-CARBOXYPEPTIDASE/ENDOPEPTIDASE AMPH"/>
    <property type="match status" value="1"/>
</dbReference>
<feature type="chain" id="PRO_5019727807" evidence="1">
    <location>
        <begin position="22"/>
        <end position="498"/>
    </location>
</feature>
<dbReference type="OrthoDB" id="5377981at2"/>
<dbReference type="AlphaFoldDB" id="A0A498C240"/>
<dbReference type="InterPro" id="IPR001466">
    <property type="entry name" value="Beta-lactam-related"/>
</dbReference>
<dbReference type="Gene3D" id="3.40.710.10">
    <property type="entry name" value="DD-peptidase/beta-lactamase superfamily"/>
    <property type="match status" value="1"/>
</dbReference>
<protein>
    <submittedName>
        <fullName evidence="3">CubicO group peptidase (Beta-lactamase class C family)</fullName>
    </submittedName>
</protein>
<dbReference type="InterPro" id="IPR012338">
    <property type="entry name" value="Beta-lactam/transpept-like"/>
</dbReference>
<comment type="caution">
    <text evidence="3">The sequence shown here is derived from an EMBL/GenBank/DDBJ whole genome shotgun (WGS) entry which is preliminary data.</text>
</comment>
<dbReference type="Proteomes" id="UP000274786">
    <property type="component" value="Unassembled WGS sequence"/>
</dbReference>